<organism evidence="2 3">
    <name type="scientific">Danionella cerebrum</name>
    <dbReference type="NCBI Taxonomy" id="2873325"/>
    <lineage>
        <taxon>Eukaryota</taxon>
        <taxon>Metazoa</taxon>
        <taxon>Chordata</taxon>
        <taxon>Craniata</taxon>
        <taxon>Vertebrata</taxon>
        <taxon>Euteleostomi</taxon>
        <taxon>Actinopterygii</taxon>
        <taxon>Neopterygii</taxon>
        <taxon>Teleostei</taxon>
        <taxon>Ostariophysi</taxon>
        <taxon>Cypriniformes</taxon>
        <taxon>Danionidae</taxon>
        <taxon>Danioninae</taxon>
        <taxon>Danionella</taxon>
    </lineage>
</organism>
<sequence>MVRSTCSGERIGPLKEMGSVTSVFTRSRNTLVKVGSEPQKQADGVSGTKFDVTRKQSRKRKTRGFHRANTPRVPASTAGL</sequence>
<dbReference type="Proteomes" id="UP000316079">
    <property type="component" value="Unassembled WGS sequence"/>
</dbReference>
<dbReference type="OrthoDB" id="8954331at2759"/>
<gene>
    <name evidence="2" type="ORF">DNTS_025658</name>
</gene>
<feature type="region of interest" description="Disordered" evidence="1">
    <location>
        <begin position="32"/>
        <end position="80"/>
    </location>
</feature>
<dbReference type="AlphaFoldDB" id="A0A553MRK7"/>
<name>A0A553MRK7_9TELE</name>
<dbReference type="EMBL" id="SRMA01027309">
    <property type="protein sequence ID" value="TRY55812.1"/>
    <property type="molecule type" value="Genomic_DNA"/>
</dbReference>
<reference evidence="2 3" key="1">
    <citation type="journal article" date="2019" name="Sci. Data">
        <title>Hybrid genome assembly and annotation of Danionella translucida.</title>
        <authorList>
            <person name="Kadobianskyi M."/>
            <person name="Schulze L."/>
            <person name="Schuelke M."/>
            <person name="Judkewitz B."/>
        </authorList>
    </citation>
    <scope>NUCLEOTIDE SEQUENCE [LARGE SCALE GENOMIC DNA]</scope>
    <source>
        <strain evidence="2 3">Bolton</strain>
    </source>
</reference>
<feature type="compositionally biased region" description="Basic residues" evidence="1">
    <location>
        <begin position="55"/>
        <end position="66"/>
    </location>
</feature>
<proteinExistence type="predicted"/>
<accession>A0A553MRK7</accession>
<evidence type="ECO:0000313" key="2">
    <source>
        <dbReference type="EMBL" id="TRY55812.1"/>
    </source>
</evidence>
<keyword evidence="3" id="KW-1185">Reference proteome</keyword>
<protein>
    <submittedName>
        <fullName evidence="2">Uncharacterized protein</fullName>
    </submittedName>
</protein>
<evidence type="ECO:0000256" key="1">
    <source>
        <dbReference type="SAM" id="MobiDB-lite"/>
    </source>
</evidence>
<comment type="caution">
    <text evidence="2">The sequence shown here is derived from an EMBL/GenBank/DDBJ whole genome shotgun (WGS) entry which is preliminary data.</text>
</comment>
<evidence type="ECO:0000313" key="3">
    <source>
        <dbReference type="Proteomes" id="UP000316079"/>
    </source>
</evidence>